<feature type="non-terminal residue" evidence="1">
    <location>
        <position position="234"/>
    </location>
</feature>
<gene>
    <name evidence="1" type="ORF">PMAYCL1PPCAC_07649</name>
</gene>
<proteinExistence type="predicted"/>
<accession>A0AAN4ZDA4</accession>
<evidence type="ECO:0000313" key="1">
    <source>
        <dbReference type="EMBL" id="GMR37454.1"/>
    </source>
</evidence>
<dbReference type="Proteomes" id="UP001328107">
    <property type="component" value="Unassembled WGS sequence"/>
</dbReference>
<comment type="caution">
    <text evidence="1">The sequence shown here is derived from an EMBL/GenBank/DDBJ whole genome shotgun (WGS) entry which is preliminary data.</text>
</comment>
<reference evidence="2" key="1">
    <citation type="submission" date="2022-10" db="EMBL/GenBank/DDBJ databases">
        <title>Genome assembly of Pristionchus species.</title>
        <authorList>
            <person name="Yoshida K."/>
            <person name="Sommer R.J."/>
        </authorList>
    </citation>
    <scope>NUCLEOTIDE SEQUENCE [LARGE SCALE GENOMIC DNA]</scope>
    <source>
        <strain evidence="2">RS5460</strain>
    </source>
</reference>
<organism evidence="1 2">
    <name type="scientific">Pristionchus mayeri</name>
    <dbReference type="NCBI Taxonomy" id="1317129"/>
    <lineage>
        <taxon>Eukaryota</taxon>
        <taxon>Metazoa</taxon>
        <taxon>Ecdysozoa</taxon>
        <taxon>Nematoda</taxon>
        <taxon>Chromadorea</taxon>
        <taxon>Rhabditida</taxon>
        <taxon>Rhabditina</taxon>
        <taxon>Diplogasteromorpha</taxon>
        <taxon>Diplogasteroidea</taxon>
        <taxon>Neodiplogasteridae</taxon>
        <taxon>Pristionchus</taxon>
    </lineage>
</organism>
<sequence length="234" mass="26957">EERISIKRNKKATVHCVQKICSLCSNLENVQCDLCEDANHTSVTKDCKFATCPDDKWRLPNDELYKGKIECRNNSNSNTGRESAWYTQEGRQITHASCAKPVNCWRYNNHSLECPSQRRCGDFDYNSERTKLNCPNGQLKWYHTHKYTVSIGNVTCSLITGKFTDDAERTIEENSKVLFLQKLFLRQPLPCQPKLPSLWARQLALQWAELSSPSFSLSSSSLLLDVFIRRDKKI</sequence>
<dbReference type="AlphaFoldDB" id="A0AAN4ZDA4"/>
<name>A0AAN4ZDA4_9BILA</name>
<evidence type="ECO:0000313" key="2">
    <source>
        <dbReference type="Proteomes" id="UP001328107"/>
    </source>
</evidence>
<keyword evidence="2" id="KW-1185">Reference proteome</keyword>
<feature type="non-terminal residue" evidence="1">
    <location>
        <position position="1"/>
    </location>
</feature>
<protein>
    <submittedName>
        <fullName evidence="1">Uncharacterized protein</fullName>
    </submittedName>
</protein>
<dbReference type="EMBL" id="BTRK01000002">
    <property type="protein sequence ID" value="GMR37454.1"/>
    <property type="molecule type" value="Genomic_DNA"/>
</dbReference>